<organism evidence="1 2">
    <name type="scientific">Vermiconidia calcicola</name>
    <dbReference type="NCBI Taxonomy" id="1690605"/>
    <lineage>
        <taxon>Eukaryota</taxon>
        <taxon>Fungi</taxon>
        <taxon>Dikarya</taxon>
        <taxon>Ascomycota</taxon>
        <taxon>Pezizomycotina</taxon>
        <taxon>Dothideomycetes</taxon>
        <taxon>Dothideomycetidae</taxon>
        <taxon>Mycosphaerellales</taxon>
        <taxon>Extremaceae</taxon>
        <taxon>Vermiconidia</taxon>
    </lineage>
</organism>
<name>A0ACC3NLI2_9PEZI</name>
<keyword evidence="2" id="KW-1185">Reference proteome</keyword>
<proteinExistence type="predicted"/>
<sequence length="280" mass="30357">MPKRKRKDAPGAKDEPTANDDASKRPRRGRKDEVDESSKKTTVTQDQSVQSFAVPSSIGKDIACERRGATDHPPALIFTHGAGGGLSNPATALFADGFAEVSPVVSFKGNMNMKSRVNSFQAVIEHEEAQTSALGGRSMGARAAVLTAQESEGQTKALVQVSYPMVGASKGDSREQILLDLPEGIDVLFISGSKDSMCDLKHLHKVVKKMKARSWIVEVTDADHGMGLKPKASEEPMRKHMGKLAAQWLLDRDEEKCYCTLSWDKDEGEVTSSGWQKDAG</sequence>
<evidence type="ECO:0000313" key="2">
    <source>
        <dbReference type="Proteomes" id="UP001281147"/>
    </source>
</evidence>
<accession>A0ACC3NLI2</accession>
<gene>
    <name evidence="1" type="ORF">LTR37_004808</name>
</gene>
<comment type="caution">
    <text evidence="1">The sequence shown here is derived from an EMBL/GenBank/DDBJ whole genome shotgun (WGS) entry which is preliminary data.</text>
</comment>
<dbReference type="EMBL" id="JAUTXU010000029">
    <property type="protein sequence ID" value="KAK3718892.1"/>
    <property type="molecule type" value="Genomic_DNA"/>
</dbReference>
<evidence type="ECO:0000313" key="1">
    <source>
        <dbReference type="EMBL" id="KAK3718892.1"/>
    </source>
</evidence>
<reference evidence="1" key="1">
    <citation type="submission" date="2023-07" db="EMBL/GenBank/DDBJ databases">
        <title>Black Yeasts Isolated from many extreme environments.</title>
        <authorList>
            <person name="Coleine C."/>
            <person name="Stajich J.E."/>
            <person name="Selbmann L."/>
        </authorList>
    </citation>
    <scope>NUCLEOTIDE SEQUENCE</scope>
    <source>
        <strain evidence="1">CCFEE 5714</strain>
    </source>
</reference>
<protein>
    <submittedName>
        <fullName evidence="1">Uncharacterized protein</fullName>
    </submittedName>
</protein>
<dbReference type="Proteomes" id="UP001281147">
    <property type="component" value="Unassembled WGS sequence"/>
</dbReference>